<name>A0ABS4KRP0_9CLOT</name>
<dbReference type="Proteomes" id="UP001519307">
    <property type="component" value="Unassembled WGS sequence"/>
</dbReference>
<accession>A0ABS4KRP0</accession>
<protein>
    <recommendedName>
        <fullName evidence="1">SHOCT-like domain-containing protein</fullName>
    </recommendedName>
</protein>
<keyword evidence="3" id="KW-1185">Reference proteome</keyword>
<dbReference type="EMBL" id="JAGGLM010000006">
    <property type="protein sequence ID" value="MBP2032702.1"/>
    <property type="molecule type" value="Genomic_DNA"/>
</dbReference>
<dbReference type="InterPro" id="IPR046749">
    <property type="entry name" value="SHOCT_2"/>
</dbReference>
<evidence type="ECO:0000313" key="3">
    <source>
        <dbReference type="Proteomes" id="UP001519307"/>
    </source>
</evidence>
<dbReference type="Pfam" id="PF20612">
    <property type="entry name" value="SHOCT_2"/>
    <property type="match status" value="1"/>
</dbReference>
<gene>
    <name evidence="2" type="ORF">J2Z42_001376</name>
</gene>
<feature type="domain" description="SHOCT-like" evidence="1">
    <location>
        <begin position="6"/>
        <end position="42"/>
    </location>
</feature>
<sequence length="50" mass="6101">MSNKPNVEYLLSLHILRNLKERNLISDEEFDAIDRENRRSFKYYDNKKIA</sequence>
<reference evidence="2 3" key="1">
    <citation type="submission" date="2021-03" db="EMBL/GenBank/DDBJ databases">
        <title>Genomic Encyclopedia of Type Strains, Phase IV (KMG-IV): sequencing the most valuable type-strain genomes for metagenomic binning, comparative biology and taxonomic classification.</title>
        <authorList>
            <person name="Goeker M."/>
        </authorList>
    </citation>
    <scope>NUCLEOTIDE SEQUENCE [LARGE SCALE GENOMIC DNA]</scope>
    <source>
        <strain evidence="2 3">DSM 28783</strain>
    </source>
</reference>
<comment type="caution">
    <text evidence="2">The sequence shown here is derived from an EMBL/GenBank/DDBJ whole genome shotgun (WGS) entry which is preliminary data.</text>
</comment>
<evidence type="ECO:0000259" key="1">
    <source>
        <dbReference type="Pfam" id="PF20612"/>
    </source>
</evidence>
<proteinExistence type="predicted"/>
<organism evidence="2 3">
    <name type="scientific">Clostridium algifaecis</name>
    <dbReference type="NCBI Taxonomy" id="1472040"/>
    <lineage>
        <taxon>Bacteria</taxon>
        <taxon>Bacillati</taxon>
        <taxon>Bacillota</taxon>
        <taxon>Clostridia</taxon>
        <taxon>Eubacteriales</taxon>
        <taxon>Clostridiaceae</taxon>
        <taxon>Clostridium</taxon>
    </lineage>
</organism>
<dbReference type="RefSeq" id="WP_209701875.1">
    <property type="nucleotide sequence ID" value="NZ_JAGGLM010000006.1"/>
</dbReference>
<evidence type="ECO:0000313" key="2">
    <source>
        <dbReference type="EMBL" id="MBP2032702.1"/>
    </source>
</evidence>